<proteinExistence type="predicted"/>
<evidence type="ECO:0000313" key="1">
    <source>
        <dbReference type="EnsemblPlants" id="AVESA.00010b.r2.3AG0415890.1.CDS"/>
    </source>
</evidence>
<dbReference type="Proteomes" id="UP001732700">
    <property type="component" value="Chromosome 3A"/>
</dbReference>
<keyword evidence="2" id="KW-1185">Reference proteome</keyword>
<reference evidence="1" key="1">
    <citation type="submission" date="2021-05" db="EMBL/GenBank/DDBJ databases">
        <authorList>
            <person name="Scholz U."/>
            <person name="Mascher M."/>
            <person name="Fiebig A."/>
        </authorList>
    </citation>
    <scope>NUCLEOTIDE SEQUENCE [LARGE SCALE GENOMIC DNA]</scope>
</reference>
<protein>
    <submittedName>
        <fullName evidence="1">Uncharacterized protein</fullName>
    </submittedName>
</protein>
<dbReference type="EnsemblPlants" id="AVESA.00010b.r2.3AG0415890.1">
    <property type="protein sequence ID" value="AVESA.00010b.r2.3AG0415890.1.CDS"/>
    <property type="gene ID" value="AVESA.00010b.r2.3AG0415890"/>
</dbReference>
<evidence type="ECO:0000313" key="2">
    <source>
        <dbReference type="Proteomes" id="UP001732700"/>
    </source>
</evidence>
<reference evidence="1" key="2">
    <citation type="submission" date="2025-09" db="UniProtKB">
        <authorList>
            <consortium name="EnsemblPlants"/>
        </authorList>
    </citation>
    <scope>IDENTIFICATION</scope>
</reference>
<accession>A0ACD5VCT8</accession>
<name>A0ACD5VCT8_AVESA</name>
<sequence>MVTAVAWSCRSLTSISVWLVRPSEARTKDFCFIEVLYVRKEEVKYLLGTRTRFRRLYTCFKEGHRTLANFGPNPKRTPKALTRCGCSACLEIELSAATGEWFVKKFEDKHNHTLAKEGESAYLYSHRKMTDGQKADIVRYGIGGLRTDKIMDVMEYQAGGPDKKDKDADFFHRYNSDKDGHLRNLFWADGQSWLDYDAFGGVLIFDSTYRVNRYNLPFVPFVGVNHHRSTTVFGFAVLSDETTKTYIWLLETFLMAMHQKHPKSLISDGDYAMARVIYVVIPEAFHRLSSWHIEQNMIRHIRKEKLKEFRKLVYLRMEVDEFEEIWDEFREQYGFSENVSRFSSMYELKEKWSVAYTKGGYFLGMRRNQRSESLNSGLHNHLNRKMSLVDLLEHSQYYHSRLRRNKAELDAKASQPVPFTKISDHPLLKSAARIYTPAMFKMVKARDYGEHDVTCVNSGTTLESVNCHCRKMQREDIPCAQVFRVLTQLGISNMPHCCVAVRWTMQGKDIFEPERQ</sequence>
<organism evidence="1 2">
    <name type="scientific">Avena sativa</name>
    <name type="common">Oat</name>
    <dbReference type="NCBI Taxonomy" id="4498"/>
    <lineage>
        <taxon>Eukaryota</taxon>
        <taxon>Viridiplantae</taxon>
        <taxon>Streptophyta</taxon>
        <taxon>Embryophyta</taxon>
        <taxon>Tracheophyta</taxon>
        <taxon>Spermatophyta</taxon>
        <taxon>Magnoliopsida</taxon>
        <taxon>Liliopsida</taxon>
        <taxon>Poales</taxon>
        <taxon>Poaceae</taxon>
        <taxon>BOP clade</taxon>
        <taxon>Pooideae</taxon>
        <taxon>Poodae</taxon>
        <taxon>Poeae</taxon>
        <taxon>Poeae Chloroplast Group 1 (Aveneae type)</taxon>
        <taxon>Aveninae</taxon>
        <taxon>Avena</taxon>
    </lineage>
</organism>